<dbReference type="InterPro" id="IPR003673">
    <property type="entry name" value="CoA-Trfase_fam_III"/>
</dbReference>
<keyword evidence="3" id="KW-1185">Reference proteome</keyword>
<comment type="caution">
    <text evidence="2">The sequence shown here is derived from an EMBL/GenBank/DDBJ whole genome shotgun (WGS) entry which is preliminary data.</text>
</comment>
<dbReference type="AlphaFoldDB" id="A0A2T4U3L8"/>
<dbReference type="PANTHER" id="PTHR48228">
    <property type="entry name" value="SUCCINYL-COA--D-CITRAMALATE COA-TRANSFERASE"/>
    <property type="match status" value="1"/>
</dbReference>
<evidence type="ECO:0000256" key="1">
    <source>
        <dbReference type="SAM" id="MobiDB-lite"/>
    </source>
</evidence>
<keyword evidence="2" id="KW-0808">Transferase</keyword>
<accession>A0A2T4U3L8</accession>
<name>A0A2T4U3L8_9BACI</name>
<gene>
    <name evidence="2" type="ORF">C6Y45_13710</name>
</gene>
<dbReference type="PANTHER" id="PTHR48228:SF5">
    <property type="entry name" value="ALPHA-METHYLACYL-COA RACEMASE"/>
    <property type="match status" value="1"/>
</dbReference>
<reference evidence="2 3" key="1">
    <citation type="submission" date="2018-03" db="EMBL/GenBank/DDBJ databases">
        <title>Alkalicoccus saliphilus sp. nov., isolated from a mineral pool.</title>
        <authorList>
            <person name="Zhao B."/>
        </authorList>
    </citation>
    <scope>NUCLEOTIDE SEQUENCE [LARGE SCALE GENOMIC DNA]</scope>
    <source>
        <strain evidence="2 3">6AG</strain>
    </source>
</reference>
<dbReference type="OrthoDB" id="9797653at2"/>
<evidence type="ECO:0000313" key="3">
    <source>
        <dbReference type="Proteomes" id="UP000240509"/>
    </source>
</evidence>
<dbReference type="SUPFAM" id="SSF89796">
    <property type="entry name" value="CoA-transferase family III (CaiB/BaiF)"/>
    <property type="match status" value="1"/>
</dbReference>
<dbReference type="Gene3D" id="3.30.1540.10">
    <property type="entry name" value="formyl-coa transferase, domain 3"/>
    <property type="match status" value="1"/>
</dbReference>
<dbReference type="RefSeq" id="WP_107585812.1">
    <property type="nucleotide sequence ID" value="NZ_PZJJ01000027.1"/>
</dbReference>
<feature type="region of interest" description="Disordered" evidence="1">
    <location>
        <begin position="337"/>
        <end position="357"/>
    </location>
</feature>
<dbReference type="GO" id="GO:0016740">
    <property type="term" value="F:transferase activity"/>
    <property type="evidence" value="ECO:0007669"/>
    <property type="project" value="UniProtKB-KW"/>
</dbReference>
<dbReference type="Pfam" id="PF02515">
    <property type="entry name" value="CoA_transf_3"/>
    <property type="match status" value="1"/>
</dbReference>
<dbReference type="InterPro" id="IPR050509">
    <property type="entry name" value="CoA-transferase_III"/>
</dbReference>
<dbReference type="InterPro" id="IPR023606">
    <property type="entry name" value="CoA-Trfase_III_dom_1_sf"/>
</dbReference>
<evidence type="ECO:0000313" key="2">
    <source>
        <dbReference type="EMBL" id="PTL37994.1"/>
    </source>
</evidence>
<organism evidence="2 3">
    <name type="scientific">Alkalicoccus saliphilus</name>
    <dbReference type="NCBI Taxonomy" id="200989"/>
    <lineage>
        <taxon>Bacteria</taxon>
        <taxon>Bacillati</taxon>
        <taxon>Bacillota</taxon>
        <taxon>Bacilli</taxon>
        <taxon>Bacillales</taxon>
        <taxon>Bacillaceae</taxon>
        <taxon>Alkalicoccus</taxon>
    </lineage>
</organism>
<dbReference type="InterPro" id="IPR044855">
    <property type="entry name" value="CoA-Trfase_III_dom3_sf"/>
</dbReference>
<dbReference type="EMBL" id="PZJJ01000027">
    <property type="protein sequence ID" value="PTL37994.1"/>
    <property type="molecule type" value="Genomic_DNA"/>
</dbReference>
<protein>
    <submittedName>
        <fullName evidence="2">CoA transferase</fullName>
    </submittedName>
</protein>
<sequence>MLDGLRVIDFSFYLPGPYATLRLADLGAEIIKVEPPAGDPARSMGGKKDGTGLVFLANNRSKKSITLNLKDTDDQETARSLIKSADVVIESFRPGISKKLGIDYRRVKQENPSLIYCSISGYGQSGEMSSLGSHDLNYMALSGALAQLKSKSGEPVDPTNTFADLIGGIAANEAILSALLKKERTGEGSYIDLAITDVMASFMTNHLLYDQEKGKQDGISLLGGEVVSYKIYQTKDERFVSLAALEKKFWINFCEGVGRKDLIGKHLASAEEKNAAFQEMKELFAGRSLKEWTEFGLATDCCLTPVLETKELADSVYFRGRGRFTDTEWGLKQVLTQPEPSLKQASPPPELGEHSKEINDLLNKTVVPCKK</sequence>
<dbReference type="Gene3D" id="3.40.50.10540">
    <property type="entry name" value="Crotonobetainyl-coa:carnitine coa-transferase, domain 1"/>
    <property type="match status" value="1"/>
</dbReference>
<proteinExistence type="predicted"/>
<dbReference type="Proteomes" id="UP000240509">
    <property type="component" value="Unassembled WGS sequence"/>
</dbReference>